<comment type="caution">
    <text evidence="13">The sequence shown here is derived from an EMBL/GenBank/DDBJ whole genome shotgun (WGS) entry which is preliminary data.</text>
</comment>
<feature type="domain" description="Dihydroorotate dehydrogenase catalytic" evidence="12">
    <location>
        <begin position="52"/>
        <end position="343"/>
    </location>
</feature>
<evidence type="ECO:0000256" key="9">
    <source>
        <dbReference type="ARBA" id="ARBA00023136"/>
    </source>
</evidence>
<dbReference type="RefSeq" id="WP_120241357.1">
    <property type="nucleotide sequence ID" value="NZ_RAPQ01000011.1"/>
</dbReference>
<dbReference type="NCBIfam" id="NF003645">
    <property type="entry name" value="PRK05286.1-2"/>
    <property type="match status" value="1"/>
</dbReference>
<evidence type="ECO:0000313" key="13">
    <source>
        <dbReference type="EMBL" id="RKD98780.1"/>
    </source>
</evidence>
<protein>
    <recommendedName>
        <fullName evidence="11">Dihydroorotate dehydrogenase (quinone)</fullName>
        <ecNumber evidence="11">1.3.5.2</ecNumber>
    </recommendedName>
    <alternativeName>
        <fullName evidence="11">DHOdehase</fullName>
        <shortName evidence="11">DHOD</shortName>
        <shortName evidence="11">DHODase</shortName>
    </alternativeName>
    <alternativeName>
        <fullName evidence="11">Dihydroorotate oxidase</fullName>
    </alternativeName>
</protein>
<feature type="active site" description="Nucleophile" evidence="11">
    <location>
        <position position="182"/>
    </location>
</feature>
<dbReference type="InterPro" id="IPR012135">
    <property type="entry name" value="Dihydroorotate_DH_1_2"/>
</dbReference>
<dbReference type="GO" id="GO:0005737">
    <property type="term" value="C:cytoplasm"/>
    <property type="evidence" value="ECO:0007669"/>
    <property type="project" value="InterPro"/>
</dbReference>
<evidence type="ECO:0000256" key="6">
    <source>
        <dbReference type="ARBA" id="ARBA00022643"/>
    </source>
</evidence>
<keyword evidence="14" id="KW-1185">Reference proteome</keyword>
<dbReference type="PANTHER" id="PTHR48109:SF4">
    <property type="entry name" value="DIHYDROOROTATE DEHYDROGENASE (QUINONE), MITOCHONDRIAL"/>
    <property type="match status" value="1"/>
</dbReference>
<keyword evidence="11" id="KW-1003">Cell membrane</keyword>
<evidence type="ECO:0000313" key="14">
    <source>
        <dbReference type="Proteomes" id="UP000284531"/>
    </source>
</evidence>
<feature type="binding site" evidence="11">
    <location>
        <position position="184"/>
    </location>
    <ligand>
        <name>substrate</name>
    </ligand>
</feature>
<evidence type="ECO:0000256" key="11">
    <source>
        <dbReference type="HAMAP-Rule" id="MF_00225"/>
    </source>
</evidence>
<dbReference type="GO" id="GO:0044205">
    <property type="term" value="P:'de novo' UMP biosynthetic process"/>
    <property type="evidence" value="ECO:0007669"/>
    <property type="project" value="UniProtKB-UniRule"/>
</dbReference>
<keyword evidence="7 11" id="KW-0665">Pyrimidine biosynthesis</keyword>
<evidence type="ECO:0000256" key="10">
    <source>
        <dbReference type="ARBA" id="ARBA00048639"/>
    </source>
</evidence>
<dbReference type="OrthoDB" id="9802377at2"/>
<evidence type="ECO:0000256" key="8">
    <source>
        <dbReference type="ARBA" id="ARBA00023002"/>
    </source>
</evidence>
<comment type="similarity">
    <text evidence="4 11">Belongs to the dihydroorotate dehydrogenase family. Type 2 subfamily.</text>
</comment>
<keyword evidence="8 11" id="KW-0560">Oxidoreductase</keyword>
<comment type="subunit">
    <text evidence="11">Monomer.</text>
</comment>
<keyword evidence="9 11" id="KW-0472">Membrane</keyword>
<feature type="binding site" evidence="11">
    <location>
        <position position="146"/>
    </location>
    <ligand>
        <name>FMN</name>
        <dbReference type="ChEBI" id="CHEBI:58210"/>
    </ligand>
</feature>
<organism evidence="13 14">
    <name type="scientific">Marinifilum flexuosum</name>
    <dbReference type="NCBI Taxonomy" id="1117708"/>
    <lineage>
        <taxon>Bacteria</taxon>
        <taxon>Pseudomonadati</taxon>
        <taxon>Bacteroidota</taxon>
        <taxon>Bacteroidia</taxon>
        <taxon>Marinilabiliales</taxon>
        <taxon>Marinifilaceae</taxon>
    </lineage>
</organism>
<comment type="function">
    <text evidence="1 11">Catalyzes the conversion of dihydroorotate to orotate with quinone as electron acceptor.</text>
</comment>
<feature type="binding site" evidence="11">
    <location>
        <position position="73"/>
    </location>
    <ligand>
        <name>substrate</name>
    </ligand>
</feature>
<proteinExistence type="inferred from homology"/>
<name>A0A419WTJ2_9BACT</name>
<sequence length="348" mass="38501">MSLYRLIIRPLLIQFDAEKIHKFTFSCLTLFQKIAFIRKISSLILTKNHPALERELFGLRFPNPVGLAAGLDKNAEAFDMLGSMGFGFIEIGTLTPKPQDGNPKPRLFRFVNDKAIVNRMGFNNDGVLEAVERLKRKKTNVIIGGNIGKNKVTPNELASDDYINCFEALYPHVNYFVVNVSSPNTPNLRALQDKEPLKDLLNKLMGLNKIKKKTKPILLKIAPDINEAQLDDIIEIVQDTKIAGIVATNTTISRDGLSYSKKEIEAVGAGGLSGNPLKQKSTEVIRYIHQKSNGSIPIIGVGGIMTVEDALEKLDAGASLIQIYTGFIYSGPSLIKEINRALIRRAKN</sequence>
<keyword evidence="6 11" id="KW-0288">FMN</keyword>
<dbReference type="EC" id="1.3.5.2" evidence="11"/>
<evidence type="ECO:0000256" key="3">
    <source>
        <dbReference type="ARBA" id="ARBA00005161"/>
    </source>
</evidence>
<dbReference type="GO" id="GO:0006207">
    <property type="term" value="P:'de novo' pyrimidine nucleobase biosynthetic process"/>
    <property type="evidence" value="ECO:0007669"/>
    <property type="project" value="UniProtKB-UniRule"/>
</dbReference>
<comment type="pathway">
    <text evidence="3 11">Pyrimidine metabolism; UMP biosynthesis via de novo pathway; orotate from (S)-dihydroorotate (quinone route): step 1/1.</text>
</comment>
<dbReference type="PANTHER" id="PTHR48109">
    <property type="entry name" value="DIHYDROOROTATE DEHYDROGENASE (QUINONE), MITOCHONDRIAL-RELATED"/>
    <property type="match status" value="1"/>
</dbReference>
<feature type="binding site" evidence="11">
    <location>
        <position position="179"/>
    </location>
    <ligand>
        <name>FMN</name>
        <dbReference type="ChEBI" id="CHEBI:58210"/>
    </ligand>
</feature>
<feature type="binding site" evidence="11">
    <location>
        <position position="303"/>
    </location>
    <ligand>
        <name>FMN</name>
        <dbReference type="ChEBI" id="CHEBI:58210"/>
    </ligand>
</feature>
<dbReference type="SUPFAM" id="SSF51395">
    <property type="entry name" value="FMN-linked oxidoreductases"/>
    <property type="match status" value="1"/>
</dbReference>
<evidence type="ECO:0000256" key="4">
    <source>
        <dbReference type="ARBA" id="ARBA00005359"/>
    </source>
</evidence>
<accession>A0A419WTJ2</accession>
<dbReference type="EMBL" id="RAPQ01000011">
    <property type="protein sequence ID" value="RKD98780.1"/>
    <property type="molecule type" value="Genomic_DNA"/>
</dbReference>
<dbReference type="NCBIfam" id="TIGR01036">
    <property type="entry name" value="pyrD_sub2"/>
    <property type="match status" value="1"/>
</dbReference>
<dbReference type="InterPro" id="IPR001295">
    <property type="entry name" value="Dihydroorotate_DH_CS"/>
</dbReference>
<dbReference type="CDD" id="cd04738">
    <property type="entry name" value="DHOD_2_like"/>
    <property type="match status" value="1"/>
</dbReference>
<dbReference type="GO" id="GO:0005886">
    <property type="term" value="C:plasma membrane"/>
    <property type="evidence" value="ECO:0007669"/>
    <property type="project" value="UniProtKB-SubCell"/>
</dbReference>
<dbReference type="InterPro" id="IPR013785">
    <property type="entry name" value="Aldolase_TIM"/>
</dbReference>
<reference evidence="13 14" key="1">
    <citation type="submission" date="2018-09" db="EMBL/GenBank/DDBJ databases">
        <title>Genomic Encyclopedia of Archaeal and Bacterial Type Strains, Phase II (KMG-II): from individual species to whole genera.</title>
        <authorList>
            <person name="Goeker M."/>
        </authorList>
    </citation>
    <scope>NUCLEOTIDE SEQUENCE [LARGE SCALE GENOMIC DNA]</scope>
    <source>
        <strain evidence="13 14">DSM 21950</strain>
    </source>
</reference>
<comment type="cofactor">
    <cofactor evidence="11">
        <name>FMN</name>
        <dbReference type="ChEBI" id="CHEBI:58210"/>
    </cofactor>
    <text evidence="11">Binds 1 FMN per subunit.</text>
</comment>
<dbReference type="Gene3D" id="3.20.20.70">
    <property type="entry name" value="Aldolase class I"/>
    <property type="match status" value="1"/>
</dbReference>
<feature type="binding site" evidence="11">
    <location>
        <position position="248"/>
    </location>
    <ligand>
        <name>FMN</name>
        <dbReference type="ChEBI" id="CHEBI:58210"/>
    </ligand>
</feature>
<dbReference type="AlphaFoldDB" id="A0A419WTJ2"/>
<dbReference type="PROSITE" id="PS00912">
    <property type="entry name" value="DHODEHASE_2"/>
    <property type="match status" value="1"/>
</dbReference>
<dbReference type="InterPro" id="IPR005720">
    <property type="entry name" value="Dihydroorotate_DH_cat"/>
</dbReference>
<dbReference type="Proteomes" id="UP000284531">
    <property type="component" value="Unassembled WGS sequence"/>
</dbReference>
<evidence type="ECO:0000259" key="12">
    <source>
        <dbReference type="Pfam" id="PF01180"/>
    </source>
</evidence>
<comment type="subcellular location">
    <subcellularLocation>
        <location evidence="11">Cell membrane</location>
        <topology evidence="11">Peripheral membrane protein</topology>
    </subcellularLocation>
    <subcellularLocation>
        <location evidence="2">Membrane</location>
    </subcellularLocation>
</comment>
<feature type="binding site" evidence="11">
    <location>
        <position position="179"/>
    </location>
    <ligand>
        <name>substrate</name>
    </ligand>
</feature>
<dbReference type="InterPro" id="IPR005719">
    <property type="entry name" value="Dihydroorotate_DH_2"/>
</dbReference>
<feature type="binding site" evidence="11">
    <location>
        <begin position="118"/>
        <end position="122"/>
    </location>
    <ligand>
        <name>substrate</name>
    </ligand>
</feature>
<dbReference type="NCBIfam" id="NF003652">
    <property type="entry name" value="PRK05286.2-5"/>
    <property type="match status" value="1"/>
</dbReference>
<dbReference type="InterPro" id="IPR050074">
    <property type="entry name" value="DHO_dehydrogenase"/>
</dbReference>
<comment type="catalytic activity">
    <reaction evidence="10 11">
        <text>(S)-dihydroorotate + a quinone = orotate + a quinol</text>
        <dbReference type="Rhea" id="RHEA:30187"/>
        <dbReference type="ChEBI" id="CHEBI:24646"/>
        <dbReference type="ChEBI" id="CHEBI:30839"/>
        <dbReference type="ChEBI" id="CHEBI:30864"/>
        <dbReference type="ChEBI" id="CHEBI:132124"/>
        <dbReference type="EC" id="1.3.5.2"/>
    </reaction>
</comment>
<feature type="binding site" evidence="11">
    <location>
        <position position="93"/>
    </location>
    <ligand>
        <name>FMN</name>
        <dbReference type="ChEBI" id="CHEBI:58210"/>
    </ligand>
</feature>
<feature type="binding site" evidence="11">
    <location>
        <begin position="69"/>
        <end position="73"/>
    </location>
    <ligand>
        <name>FMN</name>
        <dbReference type="ChEBI" id="CHEBI:58210"/>
    </ligand>
</feature>
<feature type="binding site" evidence="11">
    <location>
        <begin position="324"/>
        <end position="325"/>
    </location>
    <ligand>
        <name>FMN</name>
        <dbReference type="ChEBI" id="CHEBI:58210"/>
    </ligand>
</feature>
<evidence type="ECO:0000256" key="7">
    <source>
        <dbReference type="ARBA" id="ARBA00022975"/>
    </source>
</evidence>
<feature type="binding site" evidence="11">
    <location>
        <position position="220"/>
    </location>
    <ligand>
        <name>FMN</name>
        <dbReference type="ChEBI" id="CHEBI:58210"/>
    </ligand>
</feature>
<dbReference type="PIRSF" id="PIRSF000164">
    <property type="entry name" value="DHO_oxidase"/>
    <property type="match status" value="1"/>
</dbReference>
<evidence type="ECO:0000256" key="5">
    <source>
        <dbReference type="ARBA" id="ARBA00022630"/>
    </source>
</evidence>
<dbReference type="HAMAP" id="MF_00225">
    <property type="entry name" value="DHO_dh_type2"/>
    <property type="match status" value="1"/>
</dbReference>
<evidence type="ECO:0000256" key="1">
    <source>
        <dbReference type="ARBA" id="ARBA00003125"/>
    </source>
</evidence>
<dbReference type="Pfam" id="PF01180">
    <property type="entry name" value="DHO_dh"/>
    <property type="match status" value="1"/>
</dbReference>
<feature type="binding site" evidence="11">
    <location>
        <begin position="249"/>
        <end position="250"/>
    </location>
    <ligand>
        <name>substrate</name>
    </ligand>
</feature>
<dbReference type="GO" id="GO:0106430">
    <property type="term" value="F:dihydroorotate dehydrogenase (quinone) activity"/>
    <property type="evidence" value="ECO:0007669"/>
    <property type="project" value="UniProtKB-EC"/>
</dbReference>
<gene>
    <name evidence="11" type="primary">pyrD</name>
    <name evidence="13" type="ORF">BXY64_3643</name>
</gene>
<keyword evidence="5 11" id="KW-0285">Flavoprotein</keyword>
<feature type="binding site" evidence="11">
    <location>
        <position position="274"/>
    </location>
    <ligand>
        <name>FMN</name>
        <dbReference type="ChEBI" id="CHEBI:58210"/>
    </ligand>
</feature>
<dbReference type="PROSITE" id="PS00911">
    <property type="entry name" value="DHODEHASE_1"/>
    <property type="match status" value="1"/>
</dbReference>
<dbReference type="UniPathway" id="UPA00070">
    <property type="reaction ID" value="UER00946"/>
</dbReference>
<evidence type="ECO:0000256" key="2">
    <source>
        <dbReference type="ARBA" id="ARBA00004370"/>
    </source>
</evidence>